<dbReference type="Proteomes" id="UP000076962">
    <property type="component" value="Unassembled WGS sequence"/>
</dbReference>
<dbReference type="PATRIC" id="fig|1003181.4.peg.4488"/>
<name>A0A176RYV9_9GAMM</name>
<sequence>MQGAPCTPEKYVHRSARRTLHHIPMTIETVRLTEKAKTYLVMLKRKTGIKNWNVLCRWAFCVSLNDPSIPPKEKLQTDSPIEMTWKVFGGRHAELYFALLLQRCKQDGFELSANTVNEQFKLHLHRGIAYLATNSKLTNISMLLALIENQSN</sequence>
<dbReference type="Gene3D" id="1.10.1220.160">
    <property type="entry name" value="DNA sulphur modification protein DndE"/>
    <property type="match status" value="1"/>
</dbReference>
<evidence type="ECO:0000313" key="2">
    <source>
        <dbReference type="Proteomes" id="UP000076962"/>
    </source>
</evidence>
<keyword evidence="2" id="KW-1185">Reference proteome</keyword>
<dbReference type="InterPro" id="IPR038472">
    <property type="entry name" value="DndE_sf"/>
</dbReference>
<evidence type="ECO:0000313" key="1">
    <source>
        <dbReference type="EMBL" id="OAD20904.1"/>
    </source>
</evidence>
<dbReference type="Pfam" id="PF08870">
    <property type="entry name" value="DndE"/>
    <property type="match status" value="1"/>
</dbReference>
<protein>
    <submittedName>
        <fullName evidence="1">DNA sulfur modification protein DndE</fullName>
    </submittedName>
</protein>
<gene>
    <name evidence="1" type="ORF">THIOM_003359</name>
</gene>
<dbReference type="NCBIfam" id="TIGR03184">
    <property type="entry name" value="DNA_S_dndE"/>
    <property type="match status" value="1"/>
</dbReference>
<comment type="caution">
    <text evidence="1">The sequence shown here is derived from an EMBL/GenBank/DDBJ whole genome shotgun (WGS) entry which is preliminary data.</text>
</comment>
<accession>A0A176RYV9</accession>
<dbReference type="EMBL" id="LUTY01002017">
    <property type="protein sequence ID" value="OAD20904.1"/>
    <property type="molecule type" value="Genomic_DNA"/>
</dbReference>
<reference evidence="1 2" key="1">
    <citation type="submission" date="2016-05" db="EMBL/GenBank/DDBJ databases">
        <title>Single-cell genome of chain-forming Candidatus Thiomargarita nelsonii and comparison to other large sulfur-oxidizing bacteria.</title>
        <authorList>
            <person name="Winkel M."/>
            <person name="Salman V."/>
            <person name="Woyke T."/>
            <person name="Schulz-Vogt H."/>
            <person name="Richter M."/>
            <person name="Flood B."/>
            <person name="Bailey J."/>
            <person name="Amann R."/>
            <person name="Mussmann M."/>
        </authorList>
    </citation>
    <scope>NUCLEOTIDE SEQUENCE [LARGE SCALE GENOMIC DNA]</scope>
    <source>
        <strain evidence="1 2">THI036</strain>
    </source>
</reference>
<dbReference type="AlphaFoldDB" id="A0A176RYV9"/>
<dbReference type="InterPro" id="IPR014969">
    <property type="entry name" value="DNA_S_DndE"/>
</dbReference>
<proteinExistence type="predicted"/>
<organism evidence="1 2">
    <name type="scientific">Candidatus Thiomargarita nelsonii</name>
    <dbReference type="NCBI Taxonomy" id="1003181"/>
    <lineage>
        <taxon>Bacteria</taxon>
        <taxon>Pseudomonadati</taxon>
        <taxon>Pseudomonadota</taxon>
        <taxon>Gammaproteobacteria</taxon>
        <taxon>Thiotrichales</taxon>
        <taxon>Thiotrichaceae</taxon>
        <taxon>Thiomargarita</taxon>
    </lineage>
</organism>